<organism evidence="1 2">
    <name type="scientific">Brevibacillus phage Osiris</name>
    <dbReference type="NCBI Taxonomy" id="1691955"/>
    <lineage>
        <taxon>Viruses</taxon>
        <taxon>Duplodnaviria</taxon>
        <taxon>Heunggongvirae</taxon>
        <taxon>Uroviricota</taxon>
        <taxon>Caudoviricetes</taxon>
        <taxon>Jimmervirus</taxon>
        <taxon>Jimmervirus osiris</taxon>
    </lineage>
</organism>
<sequence length="119" mass="13166">MIWPIVKARLRLSDDTIQPLIETYINEIGNRIMHYCGISDIPTALHFTWASMVIDALRIEQATVGEVAAATATNESIKIGDTSSSPGKSEGVTSTSKGVIDSVVLNYRVDLNRYRKLVW</sequence>
<evidence type="ECO:0000313" key="1">
    <source>
        <dbReference type="EMBL" id="ALA07351.1"/>
    </source>
</evidence>
<dbReference type="RefSeq" id="YP_009215024.1">
    <property type="nucleotide sequence ID" value="NC_028969.1"/>
</dbReference>
<keyword evidence="2" id="KW-1185">Reference proteome</keyword>
<dbReference type="OrthoDB" id="21636at10239"/>
<protein>
    <submittedName>
        <fullName evidence="1">Putative DNA packaging protein</fullName>
    </submittedName>
</protein>
<accession>A0A0K2CNK9</accession>
<evidence type="ECO:0000313" key="2">
    <source>
        <dbReference type="Proteomes" id="UP000202966"/>
    </source>
</evidence>
<name>A0A0K2CNK9_9CAUD</name>
<dbReference type="GeneID" id="26641349"/>
<dbReference type="KEGG" id="vg:26641349"/>
<dbReference type="Proteomes" id="UP000202966">
    <property type="component" value="Segment"/>
</dbReference>
<gene>
    <name evidence="1" type="ORF">OSIRIS_10</name>
</gene>
<proteinExistence type="predicted"/>
<dbReference type="EMBL" id="KT151956">
    <property type="protein sequence ID" value="ALA07351.1"/>
    <property type="molecule type" value="Genomic_DNA"/>
</dbReference>
<reference evidence="1 2" key="1">
    <citation type="journal article" date="2015" name="Genome Announc.">
        <title>Genome Sequences of Five Additional Brevibacillus laterosporus Bacteriophages.</title>
        <authorList>
            <person name="Merrill B.D."/>
            <person name="Berg J.A."/>
            <person name="Graves K.A."/>
            <person name="Ward A.T."/>
            <person name="Hilton J.A."/>
            <person name="Wake B.N."/>
            <person name="Grose J.H."/>
            <person name="Breakwell D.P."/>
            <person name="Burnett S.H."/>
        </authorList>
    </citation>
    <scope>NUCLEOTIDE SEQUENCE [LARGE SCALE GENOMIC DNA]</scope>
</reference>